<keyword evidence="4 7" id="KW-1133">Transmembrane helix</keyword>
<dbReference type="OrthoDB" id="1936208at2759"/>
<dbReference type="PANTHER" id="PTHR23302">
    <property type="entry name" value="TRANSMEMBRANE CHANNEL-RELATED"/>
    <property type="match status" value="1"/>
</dbReference>
<feature type="transmembrane region" description="Helical" evidence="7">
    <location>
        <begin position="620"/>
        <end position="643"/>
    </location>
</feature>
<dbReference type="GO" id="GO:0008381">
    <property type="term" value="F:mechanosensitive monoatomic ion channel activity"/>
    <property type="evidence" value="ECO:0007669"/>
    <property type="project" value="TreeGrafter"/>
</dbReference>
<keyword evidence="10" id="KW-1185">Reference proteome</keyword>
<feature type="transmembrane region" description="Helical" evidence="7">
    <location>
        <begin position="681"/>
        <end position="705"/>
    </location>
</feature>
<name>A0A834IFT7_RHYFE</name>
<comment type="caution">
    <text evidence="9">The sequence shown here is derived from an EMBL/GenBank/DDBJ whole genome shotgun (WGS) entry which is preliminary data.</text>
</comment>
<evidence type="ECO:0000256" key="4">
    <source>
        <dbReference type="ARBA" id="ARBA00022989"/>
    </source>
</evidence>
<feature type="transmembrane region" description="Helical" evidence="7">
    <location>
        <begin position="478"/>
        <end position="503"/>
    </location>
</feature>
<accession>A0A834IFT7</accession>
<feature type="transmembrane region" description="Helical" evidence="7">
    <location>
        <begin position="319"/>
        <end position="337"/>
    </location>
</feature>
<feature type="compositionally biased region" description="Basic and acidic residues" evidence="6">
    <location>
        <begin position="754"/>
        <end position="774"/>
    </location>
</feature>
<feature type="compositionally biased region" description="Low complexity" evidence="6">
    <location>
        <begin position="777"/>
        <end position="799"/>
    </location>
</feature>
<keyword evidence="5 7" id="KW-0472">Membrane</keyword>
<comment type="similarity">
    <text evidence="2">Belongs to the TMC family.</text>
</comment>
<evidence type="ECO:0000256" key="6">
    <source>
        <dbReference type="SAM" id="MobiDB-lite"/>
    </source>
</evidence>
<sequence>MSGLFQRPQLQVDTFQVYNEPEILNRGALKNLFERRNMSGSSIFNLNSSISIQSQQTSIPNEGTDLDNIQRQDDICTYPLGYHSIHRLDTLGNQQGGSNLKRAFEARMGGTMRRTLGRSDKHKLSLEKHANLIVSKMEQDKTLMEDSPTGGELRKVALRDMPQCLTIKRCVKVKLSKSVSQKSKKKTLSCYKMFKYQAGMAISKLKVGVIDLAYSFELWYDALKKIEGNFGTGVSSFFRFLRWLFLVNVIIALISFLFIVFPYVIDGNIGDESNNNSDNITWDLLTGEGYFANTIMYYGYYVNKTIPTIGSLTYSIPNAYFLTMALIYILSIVYFGWSTAKSYKRSFIETEGGLKNVFANKIFCGWDFNIATKAAADLKSKAIYNELKELINDFAWKKRQLTFLEKARIRIIQFFTNVLVLFIMVVMGYAIWEFLDEVQMPKETHIVVVPLFINIVMMFMPMMFSVMAKYEDYKNPNFAMLLTLLRTSVLGIVTIGVLTFYWLNHKNDNKDTDCWENSLGQEMYRMIIFDFFISVLFAAILDGILYGIYKWTKSYDLEFDIAWNTMHIIYNQSLFWVGLIFVPLLPIIIIIKLFLIWYIRQTVVLYLCRPSSKTWRAASTSTWFLTLTFVSLLLVGVFLGYLISYVEVSNTCGPFRNFDYLIDVVTEGLLQLKSNSSLWSIILWFAKPGFIALIIIGMCGGVYILHAKANAQKETVAQYRNMLLWSAKDKEYYYNLISKFTDNQDLTASNNKEFNPELHQPEHNSHYEGGDIRRGASSSSFTFQPSTSFSTIEPSSSMSLDWEDNGHGQNPKKRL</sequence>
<dbReference type="Proteomes" id="UP000625711">
    <property type="component" value="Unassembled WGS sequence"/>
</dbReference>
<evidence type="ECO:0000256" key="5">
    <source>
        <dbReference type="ARBA" id="ARBA00023136"/>
    </source>
</evidence>
<comment type="subcellular location">
    <subcellularLocation>
        <location evidence="1">Membrane</location>
        <topology evidence="1">Multi-pass membrane protein</topology>
    </subcellularLocation>
</comment>
<feature type="region of interest" description="Disordered" evidence="6">
    <location>
        <begin position="749"/>
        <end position="815"/>
    </location>
</feature>
<proteinExistence type="inferred from homology"/>
<feature type="transmembrane region" description="Helical" evidence="7">
    <location>
        <begin position="523"/>
        <end position="549"/>
    </location>
</feature>
<dbReference type="InterPro" id="IPR038900">
    <property type="entry name" value="TMC"/>
</dbReference>
<evidence type="ECO:0000313" key="9">
    <source>
        <dbReference type="EMBL" id="KAF7278212.1"/>
    </source>
</evidence>
<evidence type="ECO:0000313" key="10">
    <source>
        <dbReference type="Proteomes" id="UP000625711"/>
    </source>
</evidence>
<organism evidence="9 10">
    <name type="scientific">Rhynchophorus ferrugineus</name>
    <name type="common">Red palm weevil</name>
    <name type="synonym">Curculio ferrugineus</name>
    <dbReference type="NCBI Taxonomy" id="354439"/>
    <lineage>
        <taxon>Eukaryota</taxon>
        <taxon>Metazoa</taxon>
        <taxon>Ecdysozoa</taxon>
        <taxon>Arthropoda</taxon>
        <taxon>Hexapoda</taxon>
        <taxon>Insecta</taxon>
        <taxon>Pterygota</taxon>
        <taxon>Neoptera</taxon>
        <taxon>Endopterygota</taxon>
        <taxon>Coleoptera</taxon>
        <taxon>Polyphaga</taxon>
        <taxon>Cucujiformia</taxon>
        <taxon>Curculionidae</taxon>
        <taxon>Dryophthorinae</taxon>
        <taxon>Rhynchophorus</taxon>
    </lineage>
</organism>
<evidence type="ECO:0000256" key="2">
    <source>
        <dbReference type="ARBA" id="ARBA00006510"/>
    </source>
</evidence>
<reference evidence="9" key="1">
    <citation type="submission" date="2020-08" db="EMBL/GenBank/DDBJ databases">
        <title>Genome sequencing and assembly of the red palm weevil Rhynchophorus ferrugineus.</title>
        <authorList>
            <person name="Dias G.B."/>
            <person name="Bergman C.M."/>
            <person name="Manee M."/>
        </authorList>
    </citation>
    <scope>NUCLEOTIDE SEQUENCE</scope>
    <source>
        <strain evidence="9">AA-2017</strain>
        <tissue evidence="9">Whole larva</tissue>
    </source>
</reference>
<evidence type="ECO:0000256" key="3">
    <source>
        <dbReference type="ARBA" id="ARBA00022692"/>
    </source>
</evidence>
<dbReference type="Pfam" id="PF07810">
    <property type="entry name" value="TMC"/>
    <property type="match status" value="1"/>
</dbReference>
<feature type="transmembrane region" description="Helical" evidence="7">
    <location>
        <begin position="243"/>
        <end position="265"/>
    </location>
</feature>
<dbReference type="EMBL" id="JAACXV010000405">
    <property type="protein sequence ID" value="KAF7278212.1"/>
    <property type="molecule type" value="Genomic_DNA"/>
</dbReference>
<dbReference type="AlphaFoldDB" id="A0A834IFT7"/>
<keyword evidence="3 7" id="KW-0812">Transmembrane</keyword>
<feature type="domain" description="TMC" evidence="8">
    <location>
        <begin position="514"/>
        <end position="618"/>
    </location>
</feature>
<dbReference type="InterPro" id="IPR012496">
    <property type="entry name" value="TMC_dom"/>
</dbReference>
<gene>
    <name evidence="9" type="ORF">GWI33_008706</name>
</gene>
<dbReference type="PANTHER" id="PTHR23302:SF43">
    <property type="entry name" value="TMC DOMAIN-CONTAINING PROTEIN"/>
    <property type="match status" value="1"/>
</dbReference>
<dbReference type="GO" id="GO:0005886">
    <property type="term" value="C:plasma membrane"/>
    <property type="evidence" value="ECO:0007669"/>
    <property type="project" value="InterPro"/>
</dbReference>
<evidence type="ECO:0000259" key="8">
    <source>
        <dbReference type="Pfam" id="PF07810"/>
    </source>
</evidence>
<evidence type="ECO:0000256" key="1">
    <source>
        <dbReference type="ARBA" id="ARBA00004141"/>
    </source>
</evidence>
<feature type="transmembrane region" description="Helical" evidence="7">
    <location>
        <begin position="414"/>
        <end position="432"/>
    </location>
</feature>
<feature type="transmembrane region" description="Helical" evidence="7">
    <location>
        <begin position="444"/>
        <end position="466"/>
    </location>
</feature>
<evidence type="ECO:0000256" key="7">
    <source>
        <dbReference type="SAM" id="Phobius"/>
    </source>
</evidence>
<protein>
    <recommendedName>
        <fullName evidence="8">TMC domain-containing protein</fullName>
    </recommendedName>
</protein>